<gene>
    <name evidence="2" type="primary">hyaD_2</name>
    <name evidence="2" type="ORF">ERS852423_02158</name>
</gene>
<organism evidence="2 3">
    <name type="scientific">Dorea longicatena</name>
    <dbReference type="NCBI Taxonomy" id="88431"/>
    <lineage>
        <taxon>Bacteria</taxon>
        <taxon>Bacillati</taxon>
        <taxon>Bacillota</taxon>
        <taxon>Clostridia</taxon>
        <taxon>Lachnospirales</taxon>
        <taxon>Lachnospiraceae</taxon>
        <taxon>Dorea</taxon>
    </lineage>
</organism>
<protein>
    <submittedName>
        <fullName evidence="2">Hyaluronan synthase</fullName>
        <ecNumber evidence="2">2.4.1.212</ecNumber>
    </submittedName>
</protein>
<dbReference type="Pfam" id="PF00535">
    <property type="entry name" value="Glycos_transf_2"/>
    <property type="match status" value="2"/>
</dbReference>
<dbReference type="EMBL" id="CYYY01000010">
    <property type="protein sequence ID" value="CUO06026.1"/>
    <property type="molecule type" value="Genomic_DNA"/>
</dbReference>
<proteinExistence type="predicted"/>
<evidence type="ECO:0000259" key="1">
    <source>
        <dbReference type="Pfam" id="PF00535"/>
    </source>
</evidence>
<feature type="domain" description="Glycosyltransferase 2-like" evidence="1">
    <location>
        <begin position="327"/>
        <end position="443"/>
    </location>
</feature>
<keyword evidence="2" id="KW-0328">Glycosyltransferase</keyword>
<sequence>MKEKIKKIDSYIKAYGIRKTVGLLYEKATHKDQKDYERWLERHKITETIREAQKETVFNKQPCFSIVVPLYKTQEKYLKELLESIKGQTYSNWELCLSDGSGLDSPLKEVLKELEYSDSRIKVISSKEPLKIAENTNAAIEIATGDYIVFADHDDILSIDALYECAKCINENPKVDMIYSDEDKVSMDGQTYFEPHFKPDLNVDLLCSVNYFCHLVVVKRQLLEQAGNLNGEYNGAQDYDFVLRCVEKTDAVYHIPKILYHWRAHMDSTAENPESKRYAFEAGRRAIQKHYERIGLKDAYVEETAYPGTYRTRYKYADKPKVSIIIDEITKKELLGKTLQSIKENDYPDYEVIIVDCTEKKEIEEFVEKYQDKRIRVKRGEKIWTASKRKNEGAGCAKGEYLIFLAGNAEFEDKEGISELVSTCMRSNVGVLGARSYYKNGTLEHAGCVIGMNGSAGSLFEHTLRGEKGYFSHIVTQMQYSAVAGACMMVKKDAFDKVKGFDEAYKGELGKVDLCLKIRNKHMSVVYNPYVKVMRWSNGLRNNENDEKLFKKQWAEILEKDDPYYNKNLSLSVSGCNIR</sequence>
<dbReference type="Gene3D" id="3.90.550.10">
    <property type="entry name" value="Spore Coat Polysaccharide Biosynthesis Protein SpsA, Chain A"/>
    <property type="match status" value="2"/>
</dbReference>
<dbReference type="InterPro" id="IPR001173">
    <property type="entry name" value="Glyco_trans_2-like"/>
</dbReference>
<dbReference type="Proteomes" id="UP000095439">
    <property type="component" value="Unassembled WGS sequence"/>
</dbReference>
<name>A0A174C2T7_9FIRM</name>
<evidence type="ECO:0000313" key="3">
    <source>
        <dbReference type="Proteomes" id="UP000095439"/>
    </source>
</evidence>
<dbReference type="AlphaFoldDB" id="A0A174C2T7"/>
<dbReference type="SUPFAM" id="SSF53448">
    <property type="entry name" value="Nucleotide-diphospho-sugar transferases"/>
    <property type="match status" value="2"/>
</dbReference>
<reference evidence="2 3" key="1">
    <citation type="submission" date="2015-09" db="EMBL/GenBank/DDBJ databases">
        <authorList>
            <consortium name="Pathogen Informatics"/>
        </authorList>
    </citation>
    <scope>NUCLEOTIDE SEQUENCE [LARGE SCALE GENOMIC DNA]</scope>
    <source>
        <strain evidence="2 3">2789STDY5608866</strain>
    </source>
</reference>
<dbReference type="EC" id="2.4.1.212" evidence="2"/>
<accession>A0A174C2T7</accession>
<dbReference type="PANTHER" id="PTHR22916">
    <property type="entry name" value="GLYCOSYLTRANSFERASE"/>
    <property type="match status" value="1"/>
</dbReference>
<feature type="domain" description="Glycosyltransferase 2-like" evidence="1">
    <location>
        <begin position="65"/>
        <end position="179"/>
    </location>
</feature>
<dbReference type="RefSeq" id="WP_055181851.1">
    <property type="nucleotide sequence ID" value="NZ_CABIWY010000010.1"/>
</dbReference>
<dbReference type="InterPro" id="IPR029044">
    <property type="entry name" value="Nucleotide-diphossugar_trans"/>
</dbReference>
<keyword evidence="2" id="KW-0808">Transferase</keyword>
<dbReference type="GO" id="GO:0050501">
    <property type="term" value="F:hyaluronan synthase activity"/>
    <property type="evidence" value="ECO:0007669"/>
    <property type="project" value="UniProtKB-EC"/>
</dbReference>
<evidence type="ECO:0000313" key="2">
    <source>
        <dbReference type="EMBL" id="CUO06026.1"/>
    </source>
</evidence>
<dbReference type="CDD" id="cd04184">
    <property type="entry name" value="GT2_RfbC_Mx_like"/>
    <property type="match status" value="1"/>
</dbReference>
<dbReference type="PANTHER" id="PTHR22916:SF3">
    <property type="entry name" value="UDP-GLCNAC:BETAGAL BETA-1,3-N-ACETYLGLUCOSAMINYLTRANSFERASE-LIKE PROTEIN 1"/>
    <property type="match status" value="1"/>
</dbReference>